<evidence type="ECO:0000313" key="4">
    <source>
        <dbReference type="Proteomes" id="UP000050761"/>
    </source>
</evidence>
<dbReference type="Proteomes" id="UP000050761">
    <property type="component" value="Unassembled WGS sequence"/>
</dbReference>
<feature type="region of interest" description="Disordered" evidence="1">
    <location>
        <begin position="1"/>
        <end position="31"/>
    </location>
</feature>
<dbReference type="AlphaFoldDB" id="A0A183FLL6"/>
<evidence type="ECO:0000256" key="2">
    <source>
        <dbReference type="SAM" id="Phobius"/>
    </source>
</evidence>
<organism evidence="4 5">
    <name type="scientific">Heligmosomoides polygyrus</name>
    <name type="common">Parasitic roundworm</name>
    <dbReference type="NCBI Taxonomy" id="6339"/>
    <lineage>
        <taxon>Eukaryota</taxon>
        <taxon>Metazoa</taxon>
        <taxon>Ecdysozoa</taxon>
        <taxon>Nematoda</taxon>
        <taxon>Chromadorea</taxon>
        <taxon>Rhabditida</taxon>
        <taxon>Rhabditina</taxon>
        <taxon>Rhabditomorpha</taxon>
        <taxon>Strongyloidea</taxon>
        <taxon>Heligmosomidae</taxon>
        <taxon>Heligmosomoides</taxon>
    </lineage>
</organism>
<dbReference type="WBParaSite" id="HPBE_0000817501-mRNA-1">
    <property type="protein sequence ID" value="HPBE_0000817501-mRNA-1"/>
    <property type="gene ID" value="HPBE_0000817501"/>
</dbReference>
<dbReference type="EMBL" id="UZAH01026079">
    <property type="protein sequence ID" value="VDO75268.1"/>
    <property type="molecule type" value="Genomic_DNA"/>
</dbReference>
<sequence length="90" mass="9800">MQPRREQGCSNQPIKGPEEDGSRGEGGRGGSVEIRRRPKFFLFCFAALLGLLGLRRGFGLRPSTIILTGKDSTTDGTTRSTPSDDKGNCW</sequence>
<evidence type="ECO:0000313" key="5">
    <source>
        <dbReference type="WBParaSite" id="HPBE_0000817501-mRNA-1"/>
    </source>
</evidence>
<feature type="region of interest" description="Disordered" evidence="1">
    <location>
        <begin position="66"/>
        <end position="90"/>
    </location>
</feature>
<accession>A0A183FLL6</accession>
<name>A0A183FLL6_HELPZ</name>
<keyword evidence="2" id="KW-0472">Membrane</keyword>
<keyword evidence="4" id="KW-1185">Reference proteome</keyword>
<feature type="compositionally biased region" description="Polar residues" evidence="1">
    <location>
        <begin position="70"/>
        <end position="81"/>
    </location>
</feature>
<keyword evidence="2" id="KW-1133">Transmembrane helix</keyword>
<evidence type="ECO:0000256" key="1">
    <source>
        <dbReference type="SAM" id="MobiDB-lite"/>
    </source>
</evidence>
<gene>
    <name evidence="3" type="ORF">HPBE_LOCUS8176</name>
</gene>
<accession>A0A3P8BFK4</accession>
<reference evidence="3 4" key="1">
    <citation type="submission" date="2018-11" db="EMBL/GenBank/DDBJ databases">
        <authorList>
            <consortium name="Pathogen Informatics"/>
        </authorList>
    </citation>
    <scope>NUCLEOTIDE SEQUENCE [LARGE SCALE GENOMIC DNA]</scope>
</reference>
<keyword evidence="2" id="KW-0812">Transmembrane</keyword>
<proteinExistence type="predicted"/>
<feature type="transmembrane region" description="Helical" evidence="2">
    <location>
        <begin position="40"/>
        <end position="58"/>
    </location>
</feature>
<evidence type="ECO:0000313" key="3">
    <source>
        <dbReference type="EMBL" id="VDO75268.1"/>
    </source>
</evidence>
<protein>
    <submittedName>
        <fullName evidence="3 5">Uncharacterized protein</fullName>
    </submittedName>
</protein>
<reference evidence="5" key="2">
    <citation type="submission" date="2019-09" db="UniProtKB">
        <authorList>
            <consortium name="WormBaseParasite"/>
        </authorList>
    </citation>
    <scope>IDENTIFICATION</scope>
</reference>
<feature type="compositionally biased region" description="Basic and acidic residues" evidence="1">
    <location>
        <begin position="16"/>
        <end position="26"/>
    </location>
</feature>